<dbReference type="PANTHER" id="PTHR12149:SF8">
    <property type="entry name" value="PROTEIN-RIBULOSAMINE 3-KINASE"/>
    <property type="match status" value="1"/>
</dbReference>
<proteinExistence type="inferred from homology"/>
<dbReference type="EMBL" id="JBHLVX010000042">
    <property type="protein sequence ID" value="MFC0268445.1"/>
    <property type="molecule type" value="Genomic_DNA"/>
</dbReference>
<name>A0ABV6G485_9GAMM</name>
<gene>
    <name evidence="3" type="ORF">ACFFHW_10710</name>
</gene>
<dbReference type="Proteomes" id="UP001589814">
    <property type="component" value="Unassembled WGS sequence"/>
</dbReference>
<evidence type="ECO:0000313" key="3">
    <source>
        <dbReference type="EMBL" id="MFC0268445.1"/>
    </source>
</evidence>
<dbReference type="InterPro" id="IPR016477">
    <property type="entry name" value="Fructo-/Ketosamine-3-kinase"/>
</dbReference>
<organism evidence="3 4">
    <name type="scientific">Kushneria aurantia</name>
    <dbReference type="NCBI Taxonomy" id="504092"/>
    <lineage>
        <taxon>Bacteria</taxon>
        <taxon>Pseudomonadati</taxon>
        <taxon>Pseudomonadota</taxon>
        <taxon>Gammaproteobacteria</taxon>
        <taxon>Oceanospirillales</taxon>
        <taxon>Halomonadaceae</taxon>
        <taxon>Kushneria</taxon>
    </lineage>
</organism>
<keyword evidence="4" id="KW-1185">Reference proteome</keyword>
<accession>A0ABV6G485</accession>
<reference evidence="3 4" key="1">
    <citation type="submission" date="2024-09" db="EMBL/GenBank/DDBJ databases">
        <authorList>
            <person name="Sun Q."/>
            <person name="Mori K."/>
        </authorList>
    </citation>
    <scope>NUCLEOTIDE SEQUENCE [LARGE SCALE GENOMIC DNA]</scope>
    <source>
        <strain evidence="3 4">CCM 7415</strain>
    </source>
</reference>
<sequence>MTPLETLQALDIRATGEARPLSGGDIGRVWHVPTEHGELLVKHADSDALSAEAEGLEALRDAASGLLVPEVVGLLEGALVMTFLPPTRPSKADQQRLGEGLRKLHDHTVDEHGWHRDNFAGTTPQINTPNNDGRVFQREQRIMALARRCRDQGRLDAALYERLERIAHALESWLPNAPASLLHGDLWSGNVHFSDKGPALIDPAVYRHYRDVDIAMLELFGTPDAAFFEAYWNAGAPDDWPRRRALFQLYPLLNHLHLFGGAYLSGVRAAAERLPER</sequence>
<dbReference type="SUPFAM" id="SSF56112">
    <property type="entry name" value="Protein kinase-like (PK-like)"/>
    <property type="match status" value="1"/>
</dbReference>
<dbReference type="PANTHER" id="PTHR12149">
    <property type="entry name" value="FRUCTOSAMINE 3 KINASE-RELATED PROTEIN"/>
    <property type="match status" value="1"/>
</dbReference>
<evidence type="ECO:0000256" key="2">
    <source>
        <dbReference type="PIRNR" id="PIRNR006221"/>
    </source>
</evidence>
<protein>
    <submittedName>
        <fullName evidence="3">Fructosamine kinase family protein</fullName>
    </submittedName>
</protein>
<keyword evidence="2" id="KW-0808">Transferase</keyword>
<dbReference type="Pfam" id="PF03881">
    <property type="entry name" value="Fructosamin_kin"/>
    <property type="match status" value="1"/>
</dbReference>
<keyword evidence="2 3" id="KW-0418">Kinase</keyword>
<comment type="caution">
    <text evidence="3">The sequence shown here is derived from an EMBL/GenBank/DDBJ whole genome shotgun (WGS) entry which is preliminary data.</text>
</comment>
<dbReference type="PIRSF" id="PIRSF006221">
    <property type="entry name" value="Ketosamine-3-kinase"/>
    <property type="match status" value="1"/>
</dbReference>
<dbReference type="RefSeq" id="WP_019950315.1">
    <property type="nucleotide sequence ID" value="NZ_JBHLVX010000042.1"/>
</dbReference>
<comment type="similarity">
    <text evidence="1 2">Belongs to the fructosamine kinase family.</text>
</comment>
<evidence type="ECO:0000256" key="1">
    <source>
        <dbReference type="ARBA" id="ARBA00009460"/>
    </source>
</evidence>
<dbReference type="Gene3D" id="3.90.1200.10">
    <property type="match status" value="1"/>
</dbReference>
<dbReference type="Gene3D" id="3.30.200.20">
    <property type="entry name" value="Phosphorylase Kinase, domain 1"/>
    <property type="match status" value="1"/>
</dbReference>
<dbReference type="InterPro" id="IPR011009">
    <property type="entry name" value="Kinase-like_dom_sf"/>
</dbReference>
<dbReference type="GO" id="GO:0016301">
    <property type="term" value="F:kinase activity"/>
    <property type="evidence" value="ECO:0007669"/>
    <property type="project" value="UniProtKB-KW"/>
</dbReference>
<evidence type="ECO:0000313" key="4">
    <source>
        <dbReference type="Proteomes" id="UP001589814"/>
    </source>
</evidence>